<protein>
    <submittedName>
        <fullName evidence="10">Uncharacterized protein</fullName>
    </submittedName>
</protein>
<organism evidence="10 11">
    <name type="scientific">Dioscorea zingiberensis</name>
    <dbReference type="NCBI Taxonomy" id="325984"/>
    <lineage>
        <taxon>Eukaryota</taxon>
        <taxon>Viridiplantae</taxon>
        <taxon>Streptophyta</taxon>
        <taxon>Embryophyta</taxon>
        <taxon>Tracheophyta</taxon>
        <taxon>Spermatophyta</taxon>
        <taxon>Magnoliopsida</taxon>
        <taxon>Liliopsida</taxon>
        <taxon>Dioscoreales</taxon>
        <taxon>Dioscoreaceae</taxon>
        <taxon>Dioscorea</taxon>
    </lineage>
</organism>
<dbReference type="PANTHER" id="PTHR15492:SF1">
    <property type="entry name" value="CYCLIN-D1-BINDING PROTEIN 1"/>
    <property type="match status" value="1"/>
</dbReference>
<evidence type="ECO:0000256" key="2">
    <source>
        <dbReference type="ARBA" id="ARBA00004496"/>
    </source>
</evidence>
<feature type="domain" description="Cyclin-D1-binding protein 1-like C-terminal" evidence="9">
    <location>
        <begin position="202"/>
        <end position="309"/>
    </location>
</feature>
<feature type="compositionally biased region" description="Acidic residues" evidence="7">
    <location>
        <begin position="199"/>
        <end position="214"/>
    </location>
</feature>
<dbReference type="AlphaFoldDB" id="A0A9D5HUA3"/>
<dbReference type="GO" id="GO:0005634">
    <property type="term" value="C:nucleus"/>
    <property type="evidence" value="ECO:0007669"/>
    <property type="project" value="UniProtKB-SubCell"/>
</dbReference>
<evidence type="ECO:0000256" key="4">
    <source>
        <dbReference type="ARBA" id="ARBA00022490"/>
    </source>
</evidence>
<evidence type="ECO:0000313" key="11">
    <source>
        <dbReference type="Proteomes" id="UP001085076"/>
    </source>
</evidence>
<reference evidence="10" key="2">
    <citation type="journal article" date="2022" name="Hortic Res">
        <title>The genome of Dioscorea zingiberensis sheds light on the biosynthesis, origin and evolution of the medicinally important diosgenin saponins.</title>
        <authorList>
            <person name="Li Y."/>
            <person name="Tan C."/>
            <person name="Li Z."/>
            <person name="Guo J."/>
            <person name="Li S."/>
            <person name="Chen X."/>
            <person name="Wang C."/>
            <person name="Dai X."/>
            <person name="Yang H."/>
            <person name="Song W."/>
            <person name="Hou L."/>
            <person name="Xu J."/>
            <person name="Tong Z."/>
            <person name="Xu A."/>
            <person name="Yuan X."/>
            <person name="Wang W."/>
            <person name="Yang Q."/>
            <person name="Chen L."/>
            <person name="Sun Z."/>
            <person name="Wang K."/>
            <person name="Pan B."/>
            <person name="Chen J."/>
            <person name="Bao Y."/>
            <person name="Liu F."/>
            <person name="Qi X."/>
            <person name="Gang D.R."/>
            <person name="Wen J."/>
            <person name="Li J."/>
        </authorList>
    </citation>
    <scope>NUCLEOTIDE SEQUENCE</scope>
    <source>
        <strain evidence="10">Dzin_1.0</strain>
    </source>
</reference>
<dbReference type="Gene3D" id="1.20.1410.10">
    <property type="entry name" value="I/LWEQ domain"/>
    <property type="match status" value="1"/>
</dbReference>
<evidence type="ECO:0000256" key="7">
    <source>
        <dbReference type="SAM" id="MobiDB-lite"/>
    </source>
</evidence>
<keyword evidence="5" id="KW-0539">Nucleus</keyword>
<dbReference type="PANTHER" id="PTHR15492">
    <property type="entry name" value="CYCLIN D1-BINDING PROTEIN 1"/>
    <property type="match status" value="1"/>
</dbReference>
<evidence type="ECO:0000259" key="9">
    <source>
        <dbReference type="Pfam" id="PF20936"/>
    </source>
</evidence>
<dbReference type="EMBL" id="JAGGNH010000001">
    <property type="protein sequence ID" value="KAJ0989134.1"/>
    <property type="molecule type" value="Genomic_DNA"/>
</dbReference>
<accession>A0A9D5HUA3</accession>
<dbReference type="Proteomes" id="UP001085076">
    <property type="component" value="Miscellaneous, Linkage group lg01"/>
</dbReference>
<reference evidence="10" key="1">
    <citation type="submission" date="2021-03" db="EMBL/GenBank/DDBJ databases">
        <authorList>
            <person name="Li Z."/>
            <person name="Yang C."/>
        </authorList>
    </citation>
    <scope>NUCLEOTIDE SEQUENCE</scope>
    <source>
        <strain evidence="10">Dzin_1.0</strain>
        <tissue evidence="10">Leaf</tissue>
    </source>
</reference>
<evidence type="ECO:0000313" key="10">
    <source>
        <dbReference type="EMBL" id="KAJ0989134.1"/>
    </source>
</evidence>
<dbReference type="Pfam" id="PF20936">
    <property type="entry name" value="GCIP_C"/>
    <property type="match status" value="1"/>
</dbReference>
<evidence type="ECO:0000256" key="1">
    <source>
        <dbReference type="ARBA" id="ARBA00004123"/>
    </source>
</evidence>
<evidence type="ECO:0000259" key="8">
    <source>
        <dbReference type="Pfam" id="PF13324"/>
    </source>
</evidence>
<dbReference type="GO" id="GO:0005737">
    <property type="term" value="C:cytoplasm"/>
    <property type="evidence" value="ECO:0007669"/>
    <property type="project" value="UniProtKB-SubCell"/>
</dbReference>
<feature type="domain" description="Cyclin-D1-binding protein 1-like N-terminal" evidence="8">
    <location>
        <begin position="43"/>
        <end position="186"/>
    </location>
</feature>
<keyword evidence="6" id="KW-0131">Cell cycle</keyword>
<dbReference type="InterPro" id="IPR026907">
    <property type="entry name" value="GCIP-like"/>
</dbReference>
<name>A0A9D5HUA3_9LILI</name>
<gene>
    <name evidence="10" type="ORF">J5N97_007490</name>
</gene>
<dbReference type="OrthoDB" id="41588at2759"/>
<feature type="region of interest" description="Disordered" evidence="7">
    <location>
        <begin position="185"/>
        <end position="214"/>
    </location>
</feature>
<dbReference type="InterPro" id="IPR049317">
    <property type="entry name" value="GCIP-like_N"/>
</dbReference>
<dbReference type="Pfam" id="PF13324">
    <property type="entry name" value="GCIP_N"/>
    <property type="match status" value="1"/>
</dbReference>
<comment type="similarity">
    <text evidence="3">Belongs to the CCNDBP1 family.</text>
</comment>
<proteinExistence type="inferred from homology"/>
<evidence type="ECO:0000256" key="5">
    <source>
        <dbReference type="ARBA" id="ARBA00023242"/>
    </source>
</evidence>
<dbReference type="InterPro" id="IPR049318">
    <property type="entry name" value="GCIP_C"/>
</dbReference>
<comment type="caution">
    <text evidence="10">The sequence shown here is derived from an EMBL/GenBank/DDBJ whole genome shotgun (WGS) entry which is preliminary data.</text>
</comment>
<comment type="subcellular location">
    <subcellularLocation>
        <location evidence="2">Cytoplasm</location>
    </subcellularLocation>
    <subcellularLocation>
        <location evidence="1">Nucleus</location>
    </subcellularLocation>
</comment>
<evidence type="ECO:0000256" key="6">
    <source>
        <dbReference type="ARBA" id="ARBA00023306"/>
    </source>
</evidence>
<sequence>MAKGGKKEHLARALDSHIRSIDETFQMLERPAESSVEKVDWSEVTKMGDEISKQATVAGMLWSGEGEDAANLESNMGVYINLLHGFLLLCHGSSAGAGPTLHACICVSARNVIDCSIQLFKEAVSSCDARNTNKRRPIPQLSGSVWEACNALKKTPTTNCTAVGRAITQIAVSTKDVLREMKELKPAHADSSDGPPADITDDDGSFSEGDLGDDLSPEEMEIAQLAISVVDDTLTVIKETIRFITSLLRKSNRESAEKEYINSLERILTHFQEMGSQINDLGACVYPPQEISQMKLITKKINGLVDDIHEAVDTLNGSPEDLHRTFTVLKNCLLKLQCVLDQNLDKWE</sequence>
<dbReference type="Gene3D" id="1.20.1420.10">
    <property type="entry name" value="Talin, central domain"/>
    <property type="match status" value="1"/>
</dbReference>
<evidence type="ECO:0000256" key="3">
    <source>
        <dbReference type="ARBA" id="ARBA00008940"/>
    </source>
</evidence>
<keyword evidence="4" id="KW-0963">Cytoplasm</keyword>
<keyword evidence="11" id="KW-1185">Reference proteome</keyword>